<dbReference type="RefSeq" id="WP_102875547.1">
    <property type="nucleotide sequence ID" value="NZ_CP010602.1"/>
</dbReference>
<reference evidence="1 2" key="1">
    <citation type="journal article" date="2017" name="Genome Biol. Evol.">
        <title>Trajectories and Drivers of Genome Evolution in Surface-Associated Marine Phaeobacter.</title>
        <authorList>
            <person name="Freese H.M."/>
            <person name="Sikorski J."/>
            <person name="Bunk B."/>
            <person name="Scheuner C."/>
            <person name="Meier-Kolthoff J.P."/>
            <person name="Sproer C."/>
            <person name="Gram L."/>
            <person name="Overmann J."/>
        </authorList>
    </citation>
    <scope>NUCLEOTIDE SEQUENCE [LARGE SCALE GENOMIC DNA]</scope>
    <source>
        <strain evidence="1 2">P66</strain>
    </source>
</reference>
<protein>
    <submittedName>
        <fullName evidence="1">Uncharacterized protein</fullName>
    </submittedName>
</protein>
<gene>
    <name evidence="1" type="ORF">PhaeoP66_04200</name>
</gene>
<evidence type="ECO:0000313" key="2">
    <source>
        <dbReference type="Proteomes" id="UP000236536"/>
    </source>
</evidence>
<organism evidence="1 2">
    <name type="scientific">Phaeobacter inhibens</name>
    <dbReference type="NCBI Taxonomy" id="221822"/>
    <lineage>
        <taxon>Bacteria</taxon>
        <taxon>Pseudomonadati</taxon>
        <taxon>Pseudomonadota</taxon>
        <taxon>Alphaproteobacteria</taxon>
        <taxon>Rhodobacterales</taxon>
        <taxon>Roseobacteraceae</taxon>
        <taxon>Phaeobacter</taxon>
    </lineage>
</organism>
<sequence>MTDFRVKLPGTVASDLIAAHEAGQTPQISSIELDWDDSLSNRPAGSDPVTVLIISFGVQVGATLTAEIVKKYLIDKSGRSDKSTEIEVQEKETEDEK</sequence>
<keyword evidence="1" id="KW-0614">Plasmid</keyword>
<dbReference type="EMBL" id="CP010708">
    <property type="protein sequence ID" value="AUQ96926.1"/>
    <property type="molecule type" value="Genomic_DNA"/>
</dbReference>
<dbReference type="Proteomes" id="UP000236536">
    <property type="component" value="Plasmid pP66_c"/>
</dbReference>
<accession>A0ABM6RK56</accession>
<keyword evidence="2" id="KW-1185">Reference proteome</keyword>
<reference evidence="1 2" key="2">
    <citation type="journal article" date="2017" name="Int. J. Syst. Evol. Microbiol.">
        <title>Adaptation of Surface-Associated Bacteria to the Open Ocean: A Genomically Distinct Subpopulation of Phaeobacter gallaeciensis Colonizes Pacific Mesozooplankton.</title>
        <authorList>
            <person name="Freese H.M."/>
            <person name="Methner A."/>
            <person name="Overmann J."/>
        </authorList>
    </citation>
    <scope>NUCLEOTIDE SEQUENCE [LARGE SCALE GENOMIC DNA]</scope>
    <source>
        <strain evidence="1 2">P66</strain>
    </source>
</reference>
<proteinExistence type="predicted"/>
<name>A0ABM6RK56_9RHOB</name>
<geneLocation type="plasmid" evidence="1 2">
    <name>pP66_c</name>
</geneLocation>
<evidence type="ECO:0000313" key="1">
    <source>
        <dbReference type="EMBL" id="AUQ96926.1"/>
    </source>
</evidence>